<protein>
    <submittedName>
        <fullName evidence="1">Uncharacterized protein</fullName>
    </submittedName>
</protein>
<dbReference type="Proteomes" id="UP001328107">
    <property type="component" value="Unassembled WGS sequence"/>
</dbReference>
<organism evidence="1 2">
    <name type="scientific">Pristionchus mayeri</name>
    <dbReference type="NCBI Taxonomy" id="1317129"/>
    <lineage>
        <taxon>Eukaryota</taxon>
        <taxon>Metazoa</taxon>
        <taxon>Ecdysozoa</taxon>
        <taxon>Nematoda</taxon>
        <taxon>Chromadorea</taxon>
        <taxon>Rhabditida</taxon>
        <taxon>Rhabditina</taxon>
        <taxon>Diplogasteromorpha</taxon>
        <taxon>Diplogasteroidea</taxon>
        <taxon>Neodiplogasteridae</taxon>
        <taxon>Pristionchus</taxon>
    </lineage>
</organism>
<accession>A0AAN4Z472</accession>
<gene>
    <name evidence="1" type="ORF">PMAYCL1PPCAC_01257</name>
</gene>
<evidence type="ECO:0000313" key="2">
    <source>
        <dbReference type="Proteomes" id="UP001328107"/>
    </source>
</evidence>
<keyword evidence="2" id="KW-1185">Reference proteome</keyword>
<dbReference type="EMBL" id="BTRK01000001">
    <property type="protein sequence ID" value="GMR31062.1"/>
    <property type="molecule type" value="Genomic_DNA"/>
</dbReference>
<dbReference type="AlphaFoldDB" id="A0AAN4Z472"/>
<feature type="non-terminal residue" evidence="1">
    <location>
        <position position="1"/>
    </location>
</feature>
<comment type="caution">
    <text evidence="1">The sequence shown here is derived from an EMBL/GenBank/DDBJ whole genome shotgun (WGS) entry which is preliminary data.</text>
</comment>
<reference evidence="2" key="1">
    <citation type="submission" date="2022-10" db="EMBL/GenBank/DDBJ databases">
        <title>Genome assembly of Pristionchus species.</title>
        <authorList>
            <person name="Yoshida K."/>
            <person name="Sommer R.J."/>
        </authorList>
    </citation>
    <scope>NUCLEOTIDE SEQUENCE [LARGE SCALE GENOMIC DNA]</scope>
    <source>
        <strain evidence="2">RS5460</strain>
    </source>
</reference>
<name>A0AAN4Z472_9BILA</name>
<proteinExistence type="predicted"/>
<evidence type="ECO:0000313" key="1">
    <source>
        <dbReference type="EMBL" id="GMR31062.1"/>
    </source>
</evidence>
<sequence length="260" mass="29410">LLSAVYSPLHPRSTSLNQSHGKESDSRWVEFVALREFQLDFDELASFDYRETVHAYALPIPISLSHVLWTFKPRVSRVGVDEFSLSLFGPGHPLDEKEKREIHFPGLRPPSDAVVTIVIISKTSTDQELLTLESSEDGRVFSSRHFCEHELSELTIAKKLLVRVHICVPRSYFSLKSIIDLEPKLSVPARIAVESILRGEWLPESDLEITTPNIRRGGIVVRAPVYHVRRSAFDKAGPSIQVCLGCCCLLLLMFCKTRLF</sequence>